<evidence type="ECO:0000256" key="5">
    <source>
        <dbReference type="ARBA" id="ARBA00022980"/>
    </source>
</evidence>
<evidence type="ECO:0000256" key="7">
    <source>
        <dbReference type="HAMAP-Rule" id="MF_00736"/>
    </source>
</evidence>
<dbReference type="KEGG" id="ssab:SSABA_v1c00370"/>
<dbReference type="GO" id="GO:0003735">
    <property type="term" value="F:structural constituent of ribosome"/>
    <property type="evidence" value="ECO:0007669"/>
    <property type="project" value="InterPro"/>
</dbReference>
<reference evidence="12 13" key="1">
    <citation type="journal article" date="2014" name="Genome Biol. Evol.">
        <title>Molecular evolution of the substrate utilization strategies and putative virulence factors in mosquito-associated Spiroplasma species.</title>
        <authorList>
            <person name="Chang T.H."/>
            <person name="Lo W.S."/>
            <person name="Ku C."/>
            <person name="Chen L.L."/>
            <person name="Kuo C.H."/>
        </authorList>
    </citation>
    <scope>NUCLEOTIDE SEQUENCE [LARGE SCALE GENOMIC DNA]</scope>
    <source>
        <strain evidence="12">Ar-1343</strain>
    </source>
</reference>
<protein>
    <recommendedName>
        <fullName evidence="7">Large ribosomal subunit protein uL11</fullName>
    </recommendedName>
</protein>
<dbReference type="HAMAP" id="MF_00736">
    <property type="entry name" value="Ribosomal_uL11"/>
    <property type="match status" value="1"/>
</dbReference>
<proteinExistence type="inferred from homology"/>
<dbReference type="PROSITE" id="PS00359">
    <property type="entry name" value="RIBOSOMAL_L11"/>
    <property type="match status" value="1"/>
</dbReference>
<dbReference type="Pfam" id="PF00298">
    <property type="entry name" value="Ribosomal_L11"/>
    <property type="match status" value="1"/>
</dbReference>
<dbReference type="eggNOG" id="COG0080">
    <property type="taxonomic scope" value="Bacteria"/>
</dbReference>
<feature type="domain" description="Large ribosomal subunit protein uL11 C-terminal" evidence="10">
    <location>
        <begin position="93"/>
        <end position="161"/>
    </location>
</feature>
<dbReference type="STRING" id="1276257.SSABA_v1c00370"/>
<evidence type="ECO:0000256" key="3">
    <source>
        <dbReference type="ARBA" id="ARBA00022730"/>
    </source>
</evidence>
<dbReference type="PANTHER" id="PTHR11661:SF1">
    <property type="entry name" value="LARGE RIBOSOMAL SUBUNIT PROTEIN UL11M"/>
    <property type="match status" value="1"/>
</dbReference>
<dbReference type="InterPro" id="IPR020785">
    <property type="entry name" value="Ribosomal_uL11_CS"/>
</dbReference>
<dbReference type="SUPFAM" id="SSF46906">
    <property type="entry name" value="Ribosomal protein L11, C-terminal domain"/>
    <property type="match status" value="1"/>
</dbReference>
<dbReference type="SMART" id="SM00649">
    <property type="entry name" value="RL11"/>
    <property type="match status" value="1"/>
</dbReference>
<evidence type="ECO:0000256" key="1">
    <source>
        <dbReference type="ARBA" id="ARBA00010537"/>
    </source>
</evidence>
<comment type="PTM">
    <text evidence="7 9">One or more lysine residues are methylated.</text>
</comment>
<keyword evidence="13" id="KW-1185">Reference proteome</keyword>
<evidence type="ECO:0000259" key="10">
    <source>
        <dbReference type="Pfam" id="PF00298"/>
    </source>
</evidence>
<name>W6AIB8_9MOLU</name>
<dbReference type="InterPro" id="IPR036769">
    <property type="entry name" value="Ribosomal_uL11_C_sf"/>
</dbReference>
<dbReference type="GO" id="GO:0022625">
    <property type="term" value="C:cytosolic large ribosomal subunit"/>
    <property type="evidence" value="ECO:0007669"/>
    <property type="project" value="TreeGrafter"/>
</dbReference>
<dbReference type="InterPro" id="IPR000911">
    <property type="entry name" value="Ribosomal_uL11"/>
</dbReference>
<dbReference type="Gene3D" id="3.30.1550.10">
    <property type="entry name" value="Ribosomal protein L11/L12, N-terminal domain"/>
    <property type="match status" value="1"/>
</dbReference>
<evidence type="ECO:0000256" key="8">
    <source>
        <dbReference type="RuleBase" id="RU003978"/>
    </source>
</evidence>
<dbReference type="InterPro" id="IPR006519">
    <property type="entry name" value="Ribosomal_uL11_bac-typ"/>
</dbReference>
<sequence length="168" mass="18364">MADFYCGRMTNVIRLDHSEKHKEVLPVAKKVTRIAKLEFMAMQAKPGAELASLGINMPQFTQQFNDATKDRAGDVVPVVITAYDDKSFDFILKTTPAAILLKKAAKLQKGAKLSGTETVATISADEVRKIAEYKMVDLTANSIEAAMKTIEGTARQMGIKVEGMPEKA</sequence>
<keyword evidence="4 7" id="KW-0694">RNA-binding</keyword>
<dbReference type="CDD" id="cd00349">
    <property type="entry name" value="Ribosomal_L11"/>
    <property type="match status" value="1"/>
</dbReference>
<evidence type="ECO:0000259" key="11">
    <source>
        <dbReference type="Pfam" id="PF03946"/>
    </source>
</evidence>
<accession>W6AIB8</accession>
<dbReference type="GO" id="GO:0070180">
    <property type="term" value="F:large ribosomal subunit rRNA binding"/>
    <property type="evidence" value="ECO:0007669"/>
    <property type="project" value="UniProtKB-UniRule"/>
</dbReference>
<evidence type="ECO:0000313" key="12">
    <source>
        <dbReference type="EMBL" id="AHI53449.1"/>
    </source>
</evidence>
<keyword evidence="5 7" id="KW-0689">Ribosomal protein</keyword>
<dbReference type="InterPro" id="IPR036796">
    <property type="entry name" value="Ribosomal_uL11_N_sf"/>
</dbReference>
<organism evidence="12 13">
    <name type="scientific">Spiroplasma sabaudiense Ar-1343</name>
    <dbReference type="NCBI Taxonomy" id="1276257"/>
    <lineage>
        <taxon>Bacteria</taxon>
        <taxon>Bacillati</taxon>
        <taxon>Mycoplasmatota</taxon>
        <taxon>Mollicutes</taxon>
        <taxon>Entomoplasmatales</taxon>
        <taxon>Spiroplasmataceae</taxon>
        <taxon>Spiroplasma</taxon>
    </lineage>
</organism>
<comment type="similarity">
    <text evidence="1 7 8">Belongs to the universal ribosomal protein uL11 family.</text>
</comment>
<comment type="subunit">
    <text evidence="7">Part of the ribosomal stalk of the 50S ribosomal subunit. Interacts with L10 and the large rRNA to form the base of the stalk. L10 forms an elongated spine to which L12 dimers bind in a sequential fashion forming a multimeric L10(L12)X complex.</text>
</comment>
<feature type="domain" description="Large ribosomal subunit protein uL11 N-terminal" evidence="11">
    <location>
        <begin position="36"/>
        <end position="88"/>
    </location>
</feature>
<dbReference type="AlphaFoldDB" id="W6AIB8"/>
<dbReference type="PATRIC" id="fig|1276257.3.peg.37"/>
<dbReference type="InterPro" id="IPR020783">
    <property type="entry name" value="Ribosomal_uL11_C"/>
</dbReference>
<dbReference type="SUPFAM" id="SSF54747">
    <property type="entry name" value="Ribosomal L11/L12e N-terminal domain"/>
    <property type="match status" value="1"/>
</dbReference>
<evidence type="ECO:0000256" key="4">
    <source>
        <dbReference type="ARBA" id="ARBA00022884"/>
    </source>
</evidence>
<dbReference type="NCBIfam" id="TIGR01632">
    <property type="entry name" value="L11_bact"/>
    <property type="match status" value="1"/>
</dbReference>
<evidence type="ECO:0000256" key="6">
    <source>
        <dbReference type="ARBA" id="ARBA00023274"/>
    </source>
</evidence>
<evidence type="ECO:0000256" key="2">
    <source>
        <dbReference type="ARBA" id="ARBA00022481"/>
    </source>
</evidence>
<evidence type="ECO:0000256" key="9">
    <source>
        <dbReference type="RuleBase" id="RU003979"/>
    </source>
</evidence>
<dbReference type="PANTHER" id="PTHR11661">
    <property type="entry name" value="60S RIBOSOMAL PROTEIN L12"/>
    <property type="match status" value="1"/>
</dbReference>
<gene>
    <name evidence="7 12" type="primary">rplK</name>
    <name evidence="12" type="ORF">SSABA_v1c00370</name>
</gene>
<comment type="function">
    <text evidence="7 9">Forms part of the ribosomal stalk which helps the ribosome interact with GTP-bound translation factors.</text>
</comment>
<dbReference type="HOGENOM" id="CLU_074237_2_2_14"/>
<dbReference type="Pfam" id="PF03946">
    <property type="entry name" value="Ribosomal_L11_N"/>
    <property type="match status" value="1"/>
</dbReference>
<dbReference type="Proteomes" id="UP000019265">
    <property type="component" value="Chromosome"/>
</dbReference>
<dbReference type="Gene3D" id="1.10.10.250">
    <property type="entry name" value="Ribosomal protein L11, C-terminal domain"/>
    <property type="match status" value="1"/>
</dbReference>
<keyword evidence="3 7" id="KW-0699">rRNA-binding</keyword>
<dbReference type="GO" id="GO:0006412">
    <property type="term" value="P:translation"/>
    <property type="evidence" value="ECO:0007669"/>
    <property type="project" value="UniProtKB-UniRule"/>
</dbReference>
<dbReference type="InterPro" id="IPR020784">
    <property type="entry name" value="Ribosomal_uL11_N"/>
</dbReference>
<keyword evidence="2 7" id="KW-0488">Methylation</keyword>
<dbReference type="EMBL" id="CP006934">
    <property type="protein sequence ID" value="AHI53449.1"/>
    <property type="molecule type" value="Genomic_DNA"/>
</dbReference>
<keyword evidence="6 7" id="KW-0687">Ribonucleoprotein</keyword>
<evidence type="ECO:0000313" key="13">
    <source>
        <dbReference type="Proteomes" id="UP000019265"/>
    </source>
</evidence>